<name>D8RNI3_SELML</name>
<dbReference type="Proteomes" id="UP000001514">
    <property type="component" value="Unassembled WGS sequence"/>
</dbReference>
<reference evidence="1 2" key="1">
    <citation type="journal article" date="2011" name="Science">
        <title>The Selaginella genome identifies genetic changes associated with the evolution of vascular plants.</title>
        <authorList>
            <person name="Banks J.A."/>
            <person name="Nishiyama T."/>
            <person name="Hasebe M."/>
            <person name="Bowman J.L."/>
            <person name="Gribskov M."/>
            <person name="dePamphilis C."/>
            <person name="Albert V.A."/>
            <person name="Aono N."/>
            <person name="Aoyama T."/>
            <person name="Ambrose B.A."/>
            <person name="Ashton N.W."/>
            <person name="Axtell M.J."/>
            <person name="Barker E."/>
            <person name="Barker M.S."/>
            <person name="Bennetzen J.L."/>
            <person name="Bonawitz N.D."/>
            <person name="Chapple C."/>
            <person name="Cheng C."/>
            <person name="Correa L.G."/>
            <person name="Dacre M."/>
            <person name="DeBarry J."/>
            <person name="Dreyer I."/>
            <person name="Elias M."/>
            <person name="Engstrom E.M."/>
            <person name="Estelle M."/>
            <person name="Feng L."/>
            <person name="Finet C."/>
            <person name="Floyd S.K."/>
            <person name="Frommer W.B."/>
            <person name="Fujita T."/>
            <person name="Gramzow L."/>
            <person name="Gutensohn M."/>
            <person name="Harholt J."/>
            <person name="Hattori M."/>
            <person name="Heyl A."/>
            <person name="Hirai T."/>
            <person name="Hiwatashi Y."/>
            <person name="Ishikawa M."/>
            <person name="Iwata M."/>
            <person name="Karol K.G."/>
            <person name="Koehler B."/>
            <person name="Kolukisaoglu U."/>
            <person name="Kubo M."/>
            <person name="Kurata T."/>
            <person name="Lalonde S."/>
            <person name="Li K."/>
            <person name="Li Y."/>
            <person name="Litt A."/>
            <person name="Lyons E."/>
            <person name="Manning G."/>
            <person name="Maruyama T."/>
            <person name="Michael T.P."/>
            <person name="Mikami K."/>
            <person name="Miyazaki S."/>
            <person name="Morinaga S."/>
            <person name="Murata T."/>
            <person name="Mueller-Roeber B."/>
            <person name="Nelson D.R."/>
            <person name="Obara M."/>
            <person name="Oguri Y."/>
            <person name="Olmstead R.G."/>
            <person name="Onodera N."/>
            <person name="Petersen B.L."/>
            <person name="Pils B."/>
            <person name="Prigge M."/>
            <person name="Rensing S.A."/>
            <person name="Riano-Pachon D.M."/>
            <person name="Roberts A.W."/>
            <person name="Sato Y."/>
            <person name="Scheller H.V."/>
            <person name="Schulz B."/>
            <person name="Schulz C."/>
            <person name="Shakirov E.V."/>
            <person name="Shibagaki N."/>
            <person name="Shinohara N."/>
            <person name="Shippen D.E."/>
            <person name="Soerensen I."/>
            <person name="Sotooka R."/>
            <person name="Sugimoto N."/>
            <person name="Sugita M."/>
            <person name="Sumikawa N."/>
            <person name="Tanurdzic M."/>
            <person name="Theissen G."/>
            <person name="Ulvskov P."/>
            <person name="Wakazuki S."/>
            <person name="Weng J.K."/>
            <person name="Willats W.W."/>
            <person name="Wipf D."/>
            <person name="Wolf P.G."/>
            <person name="Yang L."/>
            <person name="Zimmer A.D."/>
            <person name="Zhu Q."/>
            <person name="Mitros T."/>
            <person name="Hellsten U."/>
            <person name="Loque D."/>
            <person name="Otillar R."/>
            <person name="Salamov A."/>
            <person name="Schmutz J."/>
            <person name="Shapiro H."/>
            <person name="Lindquist E."/>
            <person name="Lucas S."/>
            <person name="Rokhsar D."/>
            <person name="Grigoriev I.V."/>
        </authorList>
    </citation>
    <scope>NUCLEOTIDE SEQUENCE [LARGE SCALE GENOMIC DNA]</scope>
</reference>
<dbReference type="EMBL" id="GL377585">
    <property type="protein sequence ID" value="EFJ25867.1"/>
    <property type="molecule type" value="Genomic_DNA"/>
</dbReference>
<evidence type="ECO:0000313" key="1">
    <source>
        <dbReference type="EMBL" id="EFJ25867.1"/>
    </source>
</evidence>
<dbReference type="KEGG" id="smo:SELMODRAFT_413151"/>
<protein>
    <submittedName>
        <fullName evidence="1">Uncharacterized protein</fullName>
    </submittedName>
</protein>
<dbReference type="Gramene" id="EFJ25867">
    <property type="protein sequence ID" value="EFJ25867"/>
    <property type="gene ID" value="SELMODRAFT_413151"/>
</dbReference>
<organism evidence="2">
    <name type="scientific">Selaginella moellendorffii</name>
    <name type="common">Spikemoss</name>
    <dbReference type="NCBI Taxonomy" id="88036"/>
    <lineage>
        <taxon>Eukaryota</taxon>
        <taxon>Viridiplantae</taxon>
        <taxon>Streptophyta</taxon>
        <taxon>Embryophyta</taxon>
        <taxon>Tracheophyta</taxon>
        <taxon>Lycopodiopsida</taxon>
        <taxon>Selaginellales</taxon>
        <taxon>Selaginellaceae</taxon>
        <taxon>Selaginella</taxon>
    </lineage>
</organism>
<dbReference type="AlphaFoldDB" id="D8RNI3"/>
<keyword evidence="2" id="KW-1185">Reference proteome</keyword>
<dbReference type="HOGENOM" id="CLU_1535105_0_0_1"/>
<accession>D8RNI3</accession>
<dbReference type="InParanoid" id="D8RNI3"/>
<evidence type="ECO:0000313" key="2">
    <source>
        <dbReference type="Proteomes" id="UP000001514"/>
    </source>
</evidence>
<gene>
    <name evidence="1" type="ORF">SELMODRAFT_413151</name>
</gene>
<sequence>MESLAAGWNPIVGFNMVSWFSSSRGALESIVSAIHLLIASDYFTQHFARDTEKAVETVSCCQHSQSHRLSDALRLFSLHTNNHLPILISRLLQLVAMTQWRSLCPSHSRTSCSWSHYPDRHSESSMPCWSGWQGLSGKALIYLVKLANTVRRNVWKRWRLFWENLEENFDIPYFE</sequence>
<proteinExistence type="predicted"/>